<feature type="domain" description="Transglutaminase-like" evidence="2">
    <location>
        <begin position="399"/>
        <end position="466"/>
    </location>
</feature>
<protein>
    <recommendedName>
        <fullName evidence="2">Transglutaminase-like domain-containing protein</fullName>
    </recommendedName>
</protein>
<feature type="chain" id="PRO_5002948948" description="Transglutaminase-like domain-containing protein" evidence="1">
    <location>
        <begin position="22"/>
        <end position="509"/>
    </location>
</feature>
<dbReference type="AlphaFoldDB" id="C5BPE6"/>
<dbReference type="HOGENOM" id="CLU_538331_0_0_6"/>
<gene>
    <name evidence="3" type="ordered locus">TERTU_0756</name>
</gene>
<sequence>MIKKILTAVLLSVLASTGFSAVTESLSHMSLESDPQNSGSQEVEQWQRVTLDGEKIGHRHIQRTIVADTINTRETLVIVTRQPGEKPRRTESVVDYFETLDGKPLEILKTVKTKNSRHQMTARVGKRKLQVVPDNKLTSAPMEYLIPQPFYLREGARLALLKKRGDERKLEYFTWSFSKFRFEKVRLVAKRIAQAGSPELTWEIKRTYLGYTDGRSTRLQGKGGRAKVTTLHADDDFYSQTEQTLSGGQPFALQTCDKACALEDFKPLIHVYRQLIKSPYRITDTALAGQVRYTLEGDFTFAPPETGEQKVTKTEHGYTIDVCNTCGTEPPPTPSALKAALASTYWLTSDFGEFAQVIDKVIPERNWDNRRVMERLASYVHSHMQVEVNFSGYATAQEAFLSRSGDCTENALLLAALGRAAGIPTRVAVGLAYNNDQFFGRRYVFVPHAWVQAWTGERWESFDAGLDGFTSGYIALTLSNGEQAEFYRVAEQLHLLDITSALQVKKRQE</sequence>
<keyword evidence="4" id="KW-1185">Reference proteome</keyword>
<evidence type="ECO:0000313" key="4">
    <source>
        <dbReference type="Proteomes" id="UP000009080"/>
    </source>
</evidence>
<organism evidence="3 4">
    <name type="scientific">Teredinibacter turnerae (strain ATCC 39867 / T7901)</name>
    <dbReference type="NCBI Taxonomy" id="377629"/>
    <lineage>
        <taxon>Bacteria</taxon>
        <taxon>Pseudomonadati</taxon>
        <taxon>Pseudomonadota</taxon>
        <taxon>Gammaproteobacteria</taxon>
        <taxon>Cellvibrionales</taxon>
        <taxon>Cellvibrionaceae</taxon>
        <taxon>Teredinibacter</taxon>
    </lineage>
</organism>
<dbReference type="Pfam" id="PF01841">
    <property type="entry name" value="Transglut_core"/>
    <property type="match status" value="1"/>
</dbReference>
<dbReference type="InterPro" id="IPR002931">
    <property type="entry name" value="Transglutaminase-like"/>
</dbReference>
<keyword evidence="1" id="KW-0732">Signal</keyword>
<proteinExistence type="predicted"/>
<dbReference type="STRING" id="377629.TERTU_0756"/>
<evidence type="ECO:0000256" key="1">
    <source>
        <dbReference type="SAM" id="SignalP"/>
    </source>
</evidence>
<dbReference type="Proteomes" id="UP000009080">
    <property type="component" value="Chromosome"/>
</dbReference>
<reference evidence="3 4" key="1">
    <citation type="journal article" date="2009" name="PLoS ONE">
        <title>The complete genome of Teredinibacter turnerae T7901: an intracellular endosymbiont of marine wood-boring bivalves (shipworms).</title>
        <authorList>
            <person name="Yang J.C."/>
            <person name="Madupu R."/>
            <person name="Durkin A.S."/>
            <person name="Ekborg N.A."/>
            <person name="Pedamallu C.S."/>
            <person name="Hostetler J.B."/>
            <person name="Radune D."/>
            <person name="Toms B.S."/>
            <person name="Henrissat B."/>
            <person name="Coutinho P.M."/>
            <person name="Schwarz S."/>
            <person name="Field L."/>
            <person name="Trindade-Silva A.E."/>
            <person name="Soares C.A.G."/>
            <person name="Elshahawi S."/>
            <person name="Hanora A."/>
            <person name="Schmidt E.W."/>
            <person name="Haygood M.G."/>
            <person name="Posfai J."/>
            <person name="Benner J."/>
            <person name="Madinger C."/>
            <person name="Nove J."/>
            <person name="Anton B."/>
            <person name="Chaudhary K."/>
            <person name="Foster J."/>
            <person name="Holman A."/>
            <person name="Kumar S."/>
            <person name="Lessard P.A."/>
            <person name="Luyten Y.A."/>
            <person name="Slatko B."/>
            <person name="Wood N."/>
            <person name="Wu B."/>
            <person name="Teplitski M."/>
            <person name="Mougous J.D."/>
            <person name="Ward N."/>
            <person name="Eisen J.A."/>
            <person name="Badger J.H."/>
            <person name="Distel D.L."/>
        </authorList>
    </citation>
    <scope>NUCLEOTIDE SEQUENCE [LARGE SCALE GENOMIC DNA]</scope>
    <source>
        <strain evidence="4">ATCC 39867 / T7901</strain>
    </source>
</reference>
<dbReference type="InterPro" id="IPR038765">
    <property type="entry name" value="Papain-like_cys_pep_sf"/>
</dbReference>
<dbReference type="KEGG" id="ttu:TERTU_0756"/>
<dbReference type="PANTHER" id="PTHR33490">
    <property type="entry name" value="BLR5614 PROTEIN-RELATED"/>
    <property type="match status" value="1"/>
</dbReference>
<accession>C5BPE6</accession>
<feature type="signal peptide" evidence="1">
    <location>
        <begin position="1"/>
        <end position="21"/>
    </location>
</feature>
<dbReference type="OrthoDB" id="5438043at2"/>
<evidence type="ECO:0000259" key="2">
    <source>
        <dbReference type="SMART" id="SM00460"/>
    </source>
</evidence>
<dbReference type="SMART" id="SM00460">
    <property type="entry name" value="TGc"/>
    <property type="match status" value="1"/>
</dbReference>
<name>C5BPE6_TERTT</name>
<dbReference type="EMBL" id="CP001614">
    <property type="protein sequence ID" value="ACR12850.1"/>
    <property type="molecule type" value="Genomic_DNA"/>
</dbReference>
<dbReference type="SUPFAM" id="SSF54001">
    <property type="entry name" value="Cysteine proteinases"/>
    <property type="match status" value="1"/>
</dbReference>
<dbReference type="eggNOG" id="COG1305">
    <property type="taxonomic scope" value="Bacteria"/>
</dbReference>
<dbReference type="PANTHER" id="PTHR33490:SF3">
    <property type="entry name" value="CONSERVED INTEGRAL MEMBRANE PROTEIN"/>
    <property type="match status" value="1"/>
</dbReference>
<dbReference type="Gene3D" id="3.10.620.30">
    <property type="match status" value="1"/>
</dbReference>
<dbReference type="RefSeq" id="WP_015818962.1">
    <property type="nucleotide sequence ID" value="NC_012997.1"/>
</dbReference>
<evidence type="ECO:0000313" key="3">
    <source>
        <dbReference type="EMBL" id="ACR12850.1"/>
    </source>
</evidence>